<dbReference type="InterPro" id="IPR003607">
    <property type="entry name" value="HD/PDEase_dom"/>
</dbReference>
<dbReference type="SUPFAM" id="SSF109604">
    <property type="entry name" value="HD-domain/PDEase-like"/>
    <property type="match status" value="1"/>
</dbReference>
<dbReference type="NCBIfam" id="TIGR00277">
    <property type="entry name" value="HDIG"/>
    <property type="match status" value="1"/>
</dbReference>
<accession>A0A4P6PB87</accession>
<dbReference type="PANTHER" id="PTHR43155">
    <property type="entry name" value="CYCLIC DI-GMP PHOSPHODIESTERASE PA4108-RELATED"/>
    <property type="match status" value="1"/>
</dbReference>
<dbReference type="CDD" id="cd00077">
    <property type="entry name" value="HDc"/>
    <property type="match status" value="1"/>
</dbReference>
<dbReference type="KEGG" id="lsd:EMK97_15055"/>
<protein>
    <submittedName>
        <fullName evidence="2">HD-GYP domain-containing protein</fullName>
    </submittedName>
</protein>
<dbReference type="GO" id="GO:0008081">
    <property type="term" value="F:phosphoric diester hydrolase activity"/>
    <property type="evidence" value="ECO:0007669"/>
    <property type="project" value="UniProtKB-ARBA"/>
</dbReference>
<dbReference type="InterPro" id="IPR006675">
    <property type="entry name" value="HDIG_dom"/>
</dbReference>
<feature type="domain" description="HD-GYP" evidence="1">
    <location>
        <begin position="141"/>
        <end position="337"/>
    </location>
</feature>
<dbReference type="EMBL" id="CP034759">
    <property type="protein sequence ID" value="QBG36945.1"/>
    <property type="molecule type" value="Genomic_DNA"/>
</dbReference>
<sequence>MTANADSTIKKIPLSQLKPGMYVLSVISKDKTVTVKTEGYIRSKENINKLKKAGITHLTVDPSKEKQAEKIDKILPDINTSLKDKAKNNKAKGVSLDQEMKKANKLYDDAKSLQHKILTSLGEQKTIDISEAKASTDAIVESIFCNQDALSCMTRLRIKDEYLVEHSLNVSILMTIFAKHLGFERSLIEDLALGAFLHDIGKVLIPPEVLHKPGKLTEQEYQVIKTHVNLGIDVLKESPELPEIALEIVRQHHERLDGKGYPNQIAADDISQYGRMIAIVDSYDAMTAERVYKAGMHPIKAFKILMKESPNSYDNNLVEQFVNCLGIYPIGTLVKLTSGKLGLISQLNKSKPLQPFIRVFYNTRLNQAIAMEELDLSQAKYKDQIDCCISPDEFNINLLRFFKAAFIN</sequence>
<dbReference type="InterPro" id="IPR021812">
    <property type="entry name" value="DUF3391"/>
</dbReference>
<dbReference type="SMART" id="SM00471">
    <property type="entry name" value="HDc"/>
    <property type="match status" value="1"/>
</dbReference>
<dbReference type="Proteomes" id="UP000290244">
    <property type="component" value="Chromosome"/>
</dbReference>
<dbReference type="Gene3D" id="1.10.3210.10">
    <property type="entry name" value="Hypothetical protein af1432"/>
    <property type="match status" value="1"/>
</dbReference>
<gene>
    <name evidence="2" type="ORF">EMK97_15055</name>
</gene>
<evidence type="ECO:0000313" key="3">
    <source>
        <dbReference type="Proteomes" id="UP000290244"/>
    </source>
</evidence>
<reference evidence="2 3" key="1">
    <citation type="submission" date="2018-12" db="EMBL/GenBank/DDBJ databases">
        <title>Complete genome of Litorilituus sediminis.</title>
        <authorList>
            <person name="Liu A."/>
            <person name="Rong J."/>
        </authorList>
    </citation>
    <scope>NUCLEOTIDE SEQUENCE [LARGE SCALE GENOMIC DNA]</scope>
    <source>
        <strain evidence="2 3">JCM 17549</strain>
    </source>
</reference>
<evidence type="ECO:0000259" key="1">
    <source>
        <dbReference type="PROSITE" id="PS51832"/>
    </source>
</evidence>
<dbReference type="AlphaFoldDB" id="A0A4P6PB87"/>
<dbReference type="PROSITE" id="PS51832">
    <property type="entry name" value="HD_GYP"/>
    <property type="match status" value="1"/>
</dbReference>
<organism evidence="2 3">
    <name type="scientific">Litorilituus sediminis</name>
    <dbReference type="NCBI Taxonomy" id="718192"/>
    <lineage>
        <taxon>Bacteria</taxon>
        <taxon>Pseudomonadati</taxon>
        <taxon>Pseudomonadota</taxon>
        <taxon>Gammaproteobacteria</taxon>
        <taxon>Alteromonadales</taxon>
        <taxon>Colwelliaceae</taxon>
        <taxon>Litorilituus</taxon>
    </lineage>
</organism>
<proteinExistence type="predicted"/>
<evidence type="ECO:0000313" key="2">
    <source>
        <dbReference type="EMBL" id="QBG36945.1"/>
    </source>
</evidence>
<dbReference type="RefSeq" id="WP_130603578.1">
    <property type="nucleotide sequence ID" value="NZ_CP034759.1"/>
</dbReference>
<name>A0A4P6PB87_9GAMM</name>
<dbReference type="Pfam" id="PF13487">
    <property type="entry name" value="HD_5"/>
    <property type="match status" value="1"/>
</dbReference>
<dbReference type="Pfam" id="PF11871">
    <property type="entry name" value="DUF3391"/>
    <property type="match status" value="1"/>
</dbReference>
<dbReference type="InterPro" id="IPR037522">
    <property type="entry name" value="HD_GYP_dom"/>
</dbReference>
<dbReference type="OrthoDB" id="9764808at2"/>
<dbReference type="PANTHER" id="PTHR43155:SF2">
    <property type="entry name" value="CYCLIC DI-GMP PHOSPHODIESTERASE PA4108"/>
    <property type="match status" value="1"/>
</dbReference>
<keyword evidence="3" id="KW-1185">Reference proteome</keyword>